<dbReference type="Proteomes" id="UP001501231">
    <property type="component" value="Unassembled WGS sequence"/>
</dbReference>
<accession>A0ABN3JGD1</accession>
<dbReference type="Pfam" id="PF08240">
    <property type="entry name" value="ADH_N"/>
    <property type="match status" value="1"/>
</dbReference>
<dbReference type="InterPro" id="IPR011032">
    <property type="entry name" value="GroES-like_sf"/>
</dbReference>
<keyword evidence="5" id="KW-1185">Reference proteome</keyword>
<organism evidence="4 5">
    <name type="scientific">Actinomadura vinacea</name>
    <dbReference type="NCBI Taxonomy" id="115336"/>
    <lineage>
        <taxon>Bacteria</taxon>
        <taxon>Bacillati</taxon>
        <taxon>Actinomycetota</taxon>
        <taxon>Actinomycetes</taxon>
        <taxon>Streptosporangiales</taxon>
        <taxon>Thermomonosporaceae</taxon>
        <taxon>Actinomadura</taxon>
    </lineage>
</organism>
<dbReference type="CDD" id="cd08244">
    <property type="entry name" value="MDR_enoyl_red"/>
    <property type="match status" value="1"/>
</dbReference>
<comment type="caution">
    <text evidence="4">The sequence shown here is derived from an EMBL/GenBank/DDBJ whole genome shotgun (WGS) entry which is preliminary data.</text>
</comment>
<protein>
    <submittedName>
        <fullName evidence="4">Zinc-binding dehydrogenase</fullName>
    </submittedName>
</protein>
<keyword evidence="1" id="KW-0521">NADP</keyword>
<dbReference type="RefSeq" id="WP_344591870.1">
    <property type="nucleotide sequence ID" value="NZ_BAAARW010000019.1"/>
</dbReference>
<sequence length="318" mass="32864">MRLIEAKKFGGPEVLQPHEAPDPLPGPGEVLIEVVAMDTLFVETWIRAGRAGEFFDITPPYVPGGGVAGTVTALGEGADPALLGARVATFTENGYADRVVVPADTPLRVPDGLADLKDAAALIHDGVTGMGVIEAAAVRPGEWVLIVGATGGMGILLVQLARAAGARVIAAARGERKLALARELGAEATVDYSEPGWAERARAMTGGTGAQVVLDGVGDDIGNAAFQATADGGRFSAHGATTGGFADARADRGIEVRGIQDVQYDLDERRRLLGKALDEAAAGRLRPVIGQTFPLERAADAHTAIESRTVIGKTLLLP</sequence>
<dbReference type="Gene3D" id="3.40.50.720">
    <property type="entry name" value="NAD(P)-binding Rossmann-like Domain"/>
    <property type="match status" value="1"/>
</dbReference>
<dbReference type="SMART" id="SM00829">
    <property type="entry name" value="PKS_ER"/>
    <property type="match status" value="1"/>
</dbReference>
<dbReference type="PANTHER" id="PTHR48106">
    <property type="entry name" value="QUINONE OXIDOREDUCTASE PIG3-RELATED"/>
    <property type="match status" value="1"/>
</dbReference>
<proteinExistence type="predicted"/>
<evidence type="ECO:0000313" key="4">
    <source>
        <dbReference type="EMBL" id="GAA2429594.1"/>
    </source>
</evidence>
<reference evidence="4 5" key="1">
    <citation type="journal article" date="2019" name="Int. J. Syst. Evol. Microbiol.">
        <title>The Global Catalogue of Microorganisms (GCM) 10K type strain sequencing project: providing services to taxonomists for standard genome sequencing and annotation.</title>
        <authorList>
            <consortium name="The Broad Institute Genomics Platform"/>
            <consortium name="The Broad Institute Genome Sequencing Center for Infectious Disease"/>
            <person name="Wu L."/>
            <person name="Ma J."/>
        </authorList>
    </citation>
    <scope>NUCLEOTIDE SEQUENCE [LARGE SCALE GENOMIC DNA]</scope>
    <source>
        <strain evidence="4 5">JCM 3325</strain>
    </source>
</reference>
<feature type="domain" description="Enoyl reductase (ER)" evidence="3">
    <location>
        <begin position="10"/>
        <end position="316"/>
    </location>
</feature>
<dbReference type="InterPro" id="IPR013149">
    <property type="entry name" value="ADH-like_C"/>
</dbReference>
<dbReference type="InterPro" id="IPR020843">
    <property type="entry name" value="ER"/>
</dbReference>
<evidence type="ECO:0000313" key="5">
    <source>
        <dbReference type="Proteomes" id="UP001501231"/>
    </source>
</evidence>
<name>A0ABN3JGD1_9ACTN</name>
<dbReference type="InterPro" id="IPR036291">
    <property type="entry name" value="NAD(P)-bd_dom_sf"/>
</dbReference>
<dbReference type="Gene3D" id="3.90.180.10">
    <property type="entry name" value="Medium-chain alcohol dehydrogenases, catalytic domain"/>
    <property type="match status" value="1"/>
</dbReference>
<evidence type="ECO:0000259" key="3">
    <source>
        <dbReference type="SMART" id="SM00829"/>
    </source>
</evidence>
<dbReference type="EMBL" id="BAAARW010000019">
    <property type="protein sequence ID" value="GAA2429594.1"/>
    <property type="molecule type" value="Genomic_DNA"/>
</dbReference>
<dbReference type="SUPFAM" id="SSF51735">
    <property type="entry name" value="NAD(P)-binding Rossmann-fold domains"/>
    <property type="match status" value="1"/>
</dbReference>
<dbReference type="PANTHER" id="PTHR48106:SF13">
    <property type="entry name" value="QUINONE OXIDOREDUCTASE-RELATED"/>
    <property type="match status" value="1"/>
</dbReference>
<dbReference type="SUPFAM" id="SSF50129">
    <property type="entry name" value="GroES-like"/>
    <property type="match status" value="1"/>
</dbReference>
<dbReference type="Pfam" id="PF00107">
    <property type="entry name" value="ADH_zinc_N"/>
    <property type="match status" value="1"/>
</dbReference>
<evidence type="ECO:0000256" key="2">
    <source>
        <dbReference type="ARBA" id="ARBA00023002"/>
    </source>
</evidence>
<evidence type="ECO:0000256" key="1">
    <source>
        <dbReference type="ARBA" id="ARBA00022857"/>
    </source>
</evidence>
<keyword evidence="2" id="KW-0560">Oxidoreductase</keyword>
<dbReference type="InterPro" id="IPR013154">
    <property type="entry name" value="ADH-like_N"/>
</dbReference>
<gene>
    <name evidence="4" type="ORF">GCM10010191_48760</name>
</gene>